<dbReference type="PANTHER" id="PTHR42837">
    <property type="entry name" value="REGULATOR OF SIGMA-E PROTEASE RSEP"/>
    <property type="match status" value="1"/>
</dbReference>
<feature type="transmembrane region" description="Helical" evidence="11">
    <location>
        <begin position="6"/>
        <end position="25"/>
    </location>
</feature>
<dbReference type="SUPFAM" id="SSF50156">
    <property type="entry name" value="PDZ domain-like"/>
    <property type="match status" value="2"/>
</dbReference>
<dbReference type="EC" id="3.4.24.-" evidence="11"/>
<dbReference type="SMART" id="SM00228">
    <property type="entry name" value="PDZ"/>
    <property type="match status" value="2"/>
</dbReference>
<dbReference type="GO" id="GO:0016020">
    <property type="term" value="C:membrane"/>
    <property type="evidence" value="ECO:0007669"/>
    <property type="project" value="UniProtKB-SubCell"/>
</dbReference>
<evidence type="ECO:0000256" key="7">
    <source>
        <dbReference type="ARBA" id="ARBA00022833"/>
    </source>
</evidence>
<evidence type="ECO:0000256" key="8">
    <source>
        <dbReference type="ARBA" id="ARBA00022989"/>
    </source>
</evidence>
<evidence type="ECO:0000256" key="11">
    <source>
        <dbReference type="RuleBase" id="RU362031"/>
    </source>
</evidence>
<evidence type="ECO:0000256" key="10">
    <source>
        <dbReference type="ARBA" id="ARBA00023136"/>
    </source>
</evidence>
<feature type="transmembrane region" description="Helical" evidence="11">
    <location>
        <begin position="409"/>
        <end position="430"/>
    </location>
</feature>
<feature type="domain" description="PDZ" evidence="12">
    <location>
        <begin position="213"/>
        <end position="281"/>
    </location>
</feature>
<organism evidence="13 14">
    <name type="scientific">Alcanivorax nanhaiticus</name>
    <dbReference type="NCBI Taxonomy" id="1177154"/>
    <lineage>
        <taxon>Bacteria</taxon>
        <taxon>Pseudomonadati</taxon>
        <taxon>Pseudomonadota</taxon>
        <taxon>Gammaproteobacteria</taxon>
        <taxon>Oceanospirillales</taxon>
        <taxon>Alcanivoracaceae</taxon>
        <taxon>Alcanivorax</taxon>
    </lineage>
</organism>
<dbReference type="GO" id="GO:0004222">
    <property type="term" value="F:metalloendopeptidase activity"/>
    <property type="evidence" value="ECO:0007669"/>
    <property type="project" value="InterPro"/>
</dbReference>
<proteinExistence type="inferred from homology"/>
<dbReference type="EMBL" id="ARXV01000003">
    <property type="protein sequence ID" value="KGD65652.1"/>
    <property type="molecule type" value="Genomic_DNA"/>
</dbReference>
<evidence type="ECO:0000256" key="2">
    <source>
        <dbReference type="ARBA" id="ARBA00004141"/>
    </source>
</evidence>
<keyword evidence="10 11" id="KW-0472">Membrane</keyword>
<comment type="caution">
    <text evidence="13">The sequence shown here is derived from an EMBL/GenBank/DDBJ whole genome shotgun (WGS) entry which is preliminary data.</text>
</comment>
<evidence type="ECO:0000313" key="13">
    <source>
        <dbReference type="EMBL" id="KGD65652.1"/>
    </source>
</evidence>
<evidence type="ECO:0000313" key="14">
    <source>
        <dbReference type="Proteomes" id="UP000029444"/>
    </source>
</evidence>
<dbReference type="GO" id="GO:0046872">
    <property type="term" value="F:metal ion binding"/>
    <property type="evidence" value="ECO:0007669"/>
    <property type="project" value="UniProtKB-KW"/>
</dbReference>
<dbReference type="InterPro" id="IPR008915">
    <property type="entry name" value="Peptidase_M50"/>
</dbReference>
<feature type="transmembrane region" description="Helical" evidence="11">
    <location>
        <begin position="358"/>
        <end position="382"/>
    </location>
</feature>
<evidence type="ECO:0000256" key="4">
    <source>
        <dbReference type="ARBA" id="ARBA00022670"/>
    </source>
</evidence>
<protein>
    <recommendedName>
        <fullName evidence="11">Zinc metalloprotease</fullName>
        <ecNumber evidence="11">3.4.24.-</ecNumber>
    </recommendedName>
</protein>
<keyword evidence="11" id="KW-0479">Metal-binding</keyword>
<sequence>MLTVLAFVVTIIIIVAFHEWGHFLAMRAFGVRVLTFSVGFGPKLLHFKDKKGTVWTISAVPLGGYVKPLDAREDETAEGHPGEFSSKPAWQRVVTYAAGPVFNFILALLIYWVVLFSYGESDQQAVLGPASPGSVAEQAGFQAGDRVVAIGDKEIPSWKPVYNELIMHLGEEQPLAITVVTIGGERQTRMLDISPWSDDLDQSPLKVLGLNRGLEVLEVVDDSAADHGGVEPGDQLLALNGSPVLGWDSWQEPIMASAGKELALSVLRDGQRVELALTPQSVVEEGKNIGRIGVLAAFKGERYQYHYGPVEAVSAAGERFVEQINVIWSGLVKLFTGKLALDNIGGPITIAEVAGQSAAFGLASFLALLAYLSITLGIINLLPVPMLDGGWIFFGIIEMIRGRSLPERFLLAAQGVGLTLVVSFMLLAIYNDLVKQFS</sequence>
<keyword evidence="9 11" id="KW-0482">Metalloprotease</keyword>
<comment type="cofactor">
    <cofactor evidence="1 11">
        <name>Zn(2+)</name>
        <dbReference type="ChEBI" id="CHEBI:29105"/>
    </cofactor>
</comment>
<comment type="similarity">
    <text evidence="3 11">Belongs to the peptidase M50B family.</text>
</comment>
<dbReference type="AlphaFoldDB" id="A0A095SM76"/>
<dbReference type="PANTHER" id="PTHR42837:SF2">
    <property type="entry name" value="MEMBRANE METALLOPROTEASE ARASP2, CHLOROPLASTIC-RELATED"/>
    <property type="match status" value="1"/>
</dbReference>
<dbReference type="GO" id="GO:0006508">
    <property type="term" value="P:proteolysis"/>
    <property type="evidence" value="ECO:0007669"/>
    <property type="project" value="UniProtKB-KW"/>
</dbReference>
<dbReference type="NCBIfam" id="TIGR00054">
    <property type="entry name" value="RIP metalloprotease RseP"/>
    <property type="match status" value="1"/>
</dbReference>
<keyword evidence="8 11" id="KW-1133">Transmembrane helix</keyword>
<dbReference type="Gene3D" id="2.30.42.10">
    <property type="match status" value="2"/>
</dbReference>
<evidence type="ECO:0000259" key="12">
    <source>
        <dbReference type="PROSITE" id="PS50106"/>
    </source>
</evidence>
<dbReference type="PROSITE" id="PS50106">
    <property type="entry name" value="PDZ"/>
    <property type="match status" value="1"/>
</dbReference>
<keyword evidence="14" id="KW-1185">Reference proteome</keyword>
<gene>
    <name evidence="13" type="ORF">Y5S_00876</name>
</gene>
<keyword evidence="5 11" id="KW-0812">Transmembrane</keyword>
<dbReference type="STRING" id="1177154.Y5S_00876"/>
<dbReference type="Pfam" id="PF17820">
    <property type="entry name" value="PDZ_6"/>
    <property type="match status" value="2"/>
</dbReference>
<dbReference type="PATRIC" id="fig|1177154.3.peg.885"/>
<name>A0A095SM76_9GAMM</name>
<dbReference type="InterPro" id="IPR001478">
    <property type="entry name" value="PDZ"/>
</dbReference>
<dbReference type="Proteomes" id="UP000029444">
    <property type="component" value="Unassembled WGS sequence"/>
</dbReference>
<dbReference type="OrthoDB" id="9782003at2"/>
<feature type="transmembrane region" description="Helical" evidence="11">
    <location>
        <begin position="93"/>
        <end position="114"/>
    </location>
</feature>
<dbReference type="CDD" id="cd23081">
    <property type="entry name" value="cpPDZ_EcRseP-like"/>
    <property type="match status" value="1"/>
</dbReference>
<evidence type="ECO:0000256" key="1">
    <source>
        <dbReference type="ARBA" id="ARBA00001947"/>
    </source>
</evidence>
<keyword evidence="7 11" id="KW-0862">Zinc</keyword>
<dbReference type="InterPro" id="IPR041489">
    <property type="entry name" value="PDZ_6"/>
</dbReference>
<keyword evidence="4 13" id="KW-0645">Protease</keyword>
<evidence type="ECO:0000256" key="6">
    <source>
        <dbReference type="ARBA" id="ARBA00022801"/>
    </source>
</evidence>
<dbReference type="eggNOG" id="COG0750">
    <property type="taxonomic scope" value="Bacteria"/>
</dbReference>
<reference evidence="13 14" key="1">
    <citation type="submission" date="2012-09" db="EMBL/GenBank/DDBJ databases">
        <title>Genome Sequence of alkane-degrading Bacterium Alcanivorax sp. 19-m-6.</title>
        <authorList>
            <person name="Lai Q."/>
            <person name="Shao Z."/>
        </authorList>
    </citation>
    <scope>NUCLEOTIDE SEQUENCE [LARGE SCALE GENOMIC DNA]</scope>
    <source>
        <strain evidence="13 14">19-m-6</strain>
    </source>
</reference>
<comment type="subcellular location">
    <subcellularLocation>
        <location evidence="2">Membrane</location>
        <topology evidence="2">Multi-pass membrane protein</topology>
    </subcellularLocation>
</comment>
<evidence type="ECO:0000256" key="3">
    <source>
        <dbReference type="ARBA" id="ARBA00007931"/>
    </source>
</evidence>
<accession>A0A095SM76</accession>
<dbReference type="Pfam" id="PF02163">
    <property type="entry name" value="Peptidase_M50"/>
    <property type="match status" value="1"/>
</dbReference>
<evidence type="ECO:0000256" key="9">
    <source>
        <dbReference type="ARBA" id="ARBA00023049"/>
    </source>
</evidence>
<dbReference type="CDD" id="cd06163">
    <property type="entry name" value="S2P-M50_PDZ_RseP-like"/>
    <property type="match status" value="1"/>
</dbReference>
<keyword evidence="6 11" id="KW-0378">Hydrolase</keyword>
<dbReference type="InterPro" id="IPR036034">
    <property type="entry name" value="PDZ_sf"/>
</dbReference>
<dbReference type="InterPro" id="IPR004387">
    <property type="entry name" value="Pept_M50_Zn"/>
</dbReference>
<dbReference type="RefSeq" id="WP_035230851.1">
    <property type="nucleotide sequence ID" value="NZ_ARXV01000003.1"/>
</dbReference>
<evidence type="ECO:0000256" key="5">
    <source>
        <dbReference type="ARBA" id="ARBA00022692"/>
    </source>
</evidence>